<dbReference type="AlphaFoldDB" id="A0A084U2U3"/>
<feature type="coiled-coil region" evidence="1">
    <location>
        <begin position="291"/>
        <end position="318"/>
    </location>
</feature>
<organism evidence="2 3">
    <name type="scientific">Malacoplasma iowae DK-CPA</name>
    <dbReference type="NCBI Taxonomy" id="1394179"/>
    <lineage>
        <taxon>Bacteria</taxon>
        <taxon>Bacillati</taxon>
        <taxon>Mycoplasmatota</taxon>
        <taxon>Mycoplasmoidales</taxon>
        <taxon>Mycoplasmoidaceae</taxon>
        <taxon>Malacoplasma</taxon>
    </lineage>
</organism>
<dbReference type="EMBL" id="AWQU01000087">
    <property type="protein sequence ID" value="KFB07279.1"/>
    <property type="molecule type" value="Genomic_DNA"/>
</dbReference>
<dbReference type="RefSeq" id="WP_036452495.1">
    <property type="nucleotide sequence ID" value="NZ_AWQU01000087.1"/>
</dbReference>
<proteinExistence type="predicted"/>
<reference evidence="2 3" key="1">
    <citation type="journal article" date="2014" name="PLoS ONE">
        <title>Reduction of Hydrogen Peroxide Accumulation and Toxicity by a Catalase from Mycoplasma iowae.</title>
        <authorList>
            <person name="Pritchard R.E."/>
            <person name="Prassinos A.J."/>
            <person name="Osborne J.D."/>
            <person name="Raviv Z."/>
            <person name="Balish M.F."/>
        </authorList>
    </citation>
    <scope>NUCLEOTIDE SEQUENCE [LARGE SCALE GENOMIC DNA]</scope>
    <source>
        <strain evidence="2 3">DK-CPA</strain>
    </source>
</reference>
<keyword evidence="1" id="KW-0175">Coiled coil</keyword>
<feature type="coiled-coil region" evidence="1">
    <location>
        <begin position="414"/>
        <end position="458"/>
    </location>
</feature>
<feature type="coiled-coil region" evidence="1">
    <location>
        <begin position="166"/>
        <end position="193"/>
    </location>
</feature>
<evidence type="ECO:0000256" key="1">
    <source>
        <dbReference type="SAM" id="Coils"/>
    </source>
</evidence>
<comment type="caution">
    <text evidence="2">The sequence shown here is derived from an EMBL/GenBank/DDBJ whole genome shotgun (WGS) entry which is preliminary data.</text>
</comment>
<feature type="coiled-coil region" evidence="1">
    <location>
        <begin position="571"/>
        <end position="598"/>
    </location>
</feature>
<evidence type="ECO:0000313" key="2">
    <source>
        <dbReference type="EMBL" id="KFB07279.1"/>
    </source>
</evidence>
<accession>A0A084U2U3</accession>
<gene>
    <name evidence="2" type="ORF">P271_106</name>
</gene>
<evidence type="ECO:0000313" key="3">
    <source>
        <dbReference type="Proteomes" id="UP000028523"/>
    </source>
</evidence>
<protein>
    <submittedName>
        <fullName evidence="2">Uncharacterized protein</fullName>
    </submittedName>
</protein>
<sequence>MNNNKNLDMIFDFDKSDRIEELKSNPEFQKLPYNQQVILLTGEKLLEIDAKIRNQTSQINNFFKQFNNSLTDTNPNGIISDELIRSLVREEATKLLEENMNSATVIDEDKIAKIVQEKYNEELYNLEDKFENVTQETIRNFDESISDALEKVENLSQFEIKAREEIQKSQDMIYLLEEELARQKEENELLKSQIDERFSQIEEANLNGRSDILNYEYHDVRFETFEDLESFIKQEAQKIAKKEVEDYIHDYYLFSDDRKDKVIEKLFEENQLKDSEVSKVYQIQIDNNKKLDDLELLLEQQNRQIRSLDEDRQNLILTLEQVFKEKDVDIKKVLDTKPFDSIDNSNIYKEIDVLDDGSDSGSKTYHVNTGNILNKDEIEILVRKEAIELIKNKISLLESEKDRVLTDESVEDKLREIENISHSENEIIKQLEETNIRIKELEDQLKKQIEENINLKNDLFDEISRNNGSENINLNLENNDNINNDIESLNIYSEESEEDMKHNYYNGAFPIPGTKITRINNYKVSNDLDDSSFEDSHKVIREDAERISTVNEVETIKPVETTAWQENSQKILDLENVILKQEQEIKRLRDEKTQEQSVDGMSREALEVLVKKEALKIVNEEINQNKKSVGNQVLTEIDDAIKTTLRKLQELSSMQQKTIDDIEMTNKKIHDIESQLKYTDSGKSSEIEEELARVELEKLIQEKYKINNQYKEANYADEIRKIEEERRKIEETLELERIRLLTEIENNRRQMQELSEQQKQEENVFQPQPQVIIPQPVNVVEPAPVVVEEPKPVVETKKEPEPTIILEAPKKKRKQQVFYEIKIHSTPKLTRADLEK</sequence>
<feature type="coiled-coil region" evidence="1">
    <location>
        <begin position="712"/>
        <end position="764"/>
    </location>
</feature>
<keyword evidence="3" id="KW-1185">Reference proteome</keyword>
<name>A0A084U2U3_MALIO</name>
<dbReference type="Proteomes" id="UP000028523">
    <property type="component" value="Unassembled WGS sequence"/>
</dbReference>